<dbReference type="InterPro" id="IPR011089">
    <property type="entry name" value="GmrSD_C"/>
</dbReference>
<dbReference type="Pfam" id="PF07510">
    <property type="entry name" value="GmrSD_C"/>
    <property type="match status" value="1"/>
</dbReference>
<dbReference type="AlphaFoldDB" id="A0A1Q5PSZ5"/>
<sequence length="246" mass="27140">MRNLLTLIILVAVTGYLLIPGLGPDLLDLGRSSSGTGGSPSSSSQINPEIVTALGKVRVREGEYESTRRYEREDFGEAWADEDHNGCNTRNDILSRDLSDVEYTSPRKPCKVLSGRLAEPYTGESVEFVKGPNTSPLVQIDHVVALGDAWRSGAQKWDLAKRQRFANDPLNLLAVDGKANYEKGSASADQWLPANRHYHCRYVARQLAVKAKWDLSMTRAEKQAINSVIATCPTVKLPQDFGEIKP</sequence>
<evidence type="ECO:0000313" key="2">
    <source>
        <dbReference type="EMBL" id="OKL50668.1"/>
    </source>
</evidence>
<evidence type="ECO:0000259" key="1">
    <source>
        <dbReference type="Pfam" id="PF07510"/>
    </source>
</evidence>
<dbReference type="EMBL" id="MPDM01000001">
    <property type="protein sequence ID" value="OKL50668.1"/>
    <property type="molecule type" value="Genomic_DNA"/>
</dbReference>
<gene>
    <name evidence="2" type="ORF">BM477_00590</name>
</gene>
<dbReference type="PANTHER" id="PTHR24094">
    <property type="entry name" value="SECRETED PROTEIN"/>
    <property type="match status" value="1"/>
</dbReference>
<accession>A0A1Q5PSZ5</accession>
<protein>
    <recommendedName>
        <fullName evidence="1">GmrSD restriction endonucleases C-terminal domain-containing protein</fullName>
    </recommendedName>
</protein>
<organism evidence="2 3">
    <name type="scientific">Boudabousia marimammalium</name>
    <dbReference type="NCBI Taxonomy" id="156892"/>
    <lineage>
        <taxon>Bacteria</taxon>
        <taxon>Bacillati</taxon>
        <taxon>Actinomycetota</taxon>
        <taxon>Actinomycetes</taxon>
        <taxon>Actinomycetales</taxon>
        <taxon>Actinomycetaceae</taxon>
        <taxon>Boudabousia</taxon>
    </lineage>
</organism>
<comment type="caution">
    <text evidence="2">The sequence shown here is derived from an EMBL/GenBank/DDBJ whole genome shotgun (WGS) entry which is preliminary data.</text>
</comment>
<dbReference type="OrthoDB" id="5196645at2"/>
<evidence type="ECO:0000313" key="3">
    <source>
        <dbReference type="Proteomes" id="UP000186465"/>
    </source>
</evidence>
<dbReference type="PANTHER" id="PTHR24094:SF15">
    <property type="entry name" value="AMP-DEPENDENT SYNTHETASE_LIGASE DOMAIN-CONTAINING PROTEIN-RELATED"/>
    <property type="match status" value="1"/>
</dbReference>
<feature type="domain" description="GmrSD restriction endonucleases C-terminal" evidence="1">
    <location>
        <begin position="89"/>
        <end position="225"/>
    </location>
</feature>
<keyword evidence="3" id="KW-1185">Reference proteome</keyword>
<dbReference type="Proteomes" id="UP000186465">
    <property type="component" value="Unassembled WGS sequence"/>
</dbReference>
<dbReference type="STRING" id="156892.BM477_00590"/>
<name>A0A1Q5PSZ5_9ACTO</name>
<reference evidence="3" key="1">
    <citation type="submission" date="2016-11" db="EMBL/GenBank/DDBJ databases">
        <title>Actinomyces gypaetusis sp. nov. isolated from Gypaetus barbatus in Qinghai Tibet Plateau China.</title>
        <authorList>
            <person name="Meng X."/>
        </authorList>
    </citation>
    <scope>NUCLEOTIDE SEQUENCE [LARGE SCALE GENOMIC DNA]</scope>
    <source>
        <strain evidence="3">DSM 15383</strain>
    </source>
</reference>
<proteinExistence type="predicted"/>